<comment type="similarity">
    <text evidence="7">Belongs to the binding-protein-dependent transport system permease family.</text>
</comment>
<protein>
    <submittedName>
        <fullName evidence="9">Carbohydrate ABC transporter permease</fullName>
    </submittedName>
</protein>
<evidence type="ECO:0000259" key="8">
    <source>
        <dbReference type="PROSITE" id="PS50928"/>
    </source>
</evidence>
<organism evidence="9 10">
    <name type="scientific">Anaerocellum danielii</name>
    <dbReference type="NCBI Taxonomy" id="1387557"/>
    <lineage>
        <taxon>Bacteria</taxon>
        <taxon>Bacillati</taxon>
        <taxon>Bacillota</taxon>
        <taxon>Bacillota incertae sedis</taxon>
        <taxon>Caldicellulosiruptorales</taxon>
        <taxon>Caldicellulosiruptoraceae</taxon>
        <taxon>Anaerocellum</taxon>
    </lineage>
</organism>
<dbReference type="InterPro" id="IPR035906">
    <property type="entry name" value="MetI-like_sf"/>
</dbReference>
<feature type="domain" description="ABC transmembrane type-1" evidence="8">
    <location>
        <begin position="73"/>
        <end position="263"/>
    </location>
</feature>
<keyword evidence="3" id="KW-1003">Cell membrane</keyword>
<dbReference type="Gene3D" id="1.10.3720.10">
    <property type="entry name" value="MetI-like"/>
    <property type="match status" value="1"/>
</dbReference>
<feature type="transmembrane region" description="Helical" evidence="7">
    <location>
        <begin position="110"/>
        <end position="132"/>
    </location>
</feature>
<feature type="transmembrane region" description="Helical" evidence="7">
    <location>
        <begin position="144"/>
        <end position="163"/>
    </location>
</feature>
<keyword evidence="4 7" id="KW-0812">Transmembrane</keyword>
<feature type="transmembrane region" description="Helical" evidence="7">
    <location>
        <begin position="79"/>
        <end position="98"/>
    </location>
</feature>
<keyword evidence="10" id="KW-1185">Reference proteome</keyword>
<feature type="transmembrane region" description="Helical" evidence="7">
    <location>
        <begin position="184"/>
        <end position="206"/>
    </location>
</feature>
<sequence>MTINRKKMATKLFLHLILILVSISMIFPFLWMISTSLKSLDQVFLIPPIWIPKPLQWKNYLNAWNALPFGNAYLNSLKIALICVIGQLITCSMAAYALAKINFRGKNMIFIAFLATMMIPSQVTMIPTFILYKYIGWIDTHLPLTVPWVLFSAFGVFLIRQFILTLPKELDEAAIIDGANHFVIYTKIILPLIVPVLATLAIFTFMSSWNNFLGPLIYLNSPEKYTVPLLLAQFKGIYITDWTLLMAASTIAIVPVLIVYLLGQRYIIESIALTGIKS</sequence>
<evidence type="ECO:0000313" key="9">
    <source>
        <dbReference type="EMBL" id="WPX10104.1"/>
    </source>
</evidence>
<evidence type="ECO:0000256" key="6">
    <source>
        <dbReference type="ARBA" id="ARBA00023136"/>
    </source>
</evidence>
<evidence type="ECO:0000256" key="5">
    <source>
        <dbReference type="ARBA" id="ARBA00022989"/>
    </source>
</evidence>
<dbReference type="PROSITE" id="PS50928">
    <property type="entry name" value="ABC_TM1"/>
    <property type="match status" value="1"/>
</dbReference>
<evidence type="ECO:0000256" key="4">
    <source>
        <dbReference type="ARBA" id="ARBA00022692"/>
    </source>
</evidence>
<reference evidence="9 10" key="1">
    <citation type="submission" date="2023-12" db="EMBL/GenBank/DDBJ databases">
        <authorList>
            <person name="Manesh M.J.H."/>
            <person name="Bing R.G."/>
            <person name="Willard D.J."/>
            <person name="Kelly R.M."/>
        </authorList>
    </citation>
    <scope>NUCLEOTIDE SEQUENCE [LARGE SCALE GENOMIC DNA]</scope>
    <source>
        <strain evidence="9 10">DSM 8977</strain>
    </source>
</reference>
<dbReference type="SUPFAM" id="SSF161098">
    <property type="entry name" value="MetI-like"/>
    <property type="match status" value="1"/>
</dbReference>
<evidence type="ECO:0000256" key="7">
    <source>
        <dbReference type="RuleBase" id="RU363032"/>
    </source>
</evidence>
<evidence type="ECO:0000256" key="1">
    <source>
        <dbReference type="ARBA" id="ARBA00004651"/>
    </source>
</evidence>
<keyword evidence="5 7" id="KW-1133">Transmembrane helix</keyword>
<dbReference type="Proteomes" id="UP001322744">
    <property type="component" value="Chromosome"/>
</dbReference>
<name>A0ABZ0U341_9FIRM</name>
<evidence type="ECO:0000256" key="3">
    <source>
        <dbReference type="ARBA" id="ARBA00022475"/>
    </source>
</evidence>
<dbReference type="EMBL" id="CP139957">
    <property type="protein sequence ID" value="WPX10104.1"/>
    <property type="molecule type" value="Genomic_DNA"/>
</dbReference>
<feature type="transmembrane region" description="Helical" evidence="7">
    <location>
        <begin position="242"/>
        <end position="263"/>
    </location>
</feature>
<comment type="subcellular location">
    <subcellularLocation>
        <location evidence="1 7">Cell membrane</location>
        <topology evidence="1 7">Multi-pass membrane protein</topology>
    </subcellularLocation>
</comment>
<dbReference type="RefSeq" id="WP_045173876.1">
    <property type="nucleotide sequence ID" value="NZ_CP139957.1"/>
</dbReference>
<dbReference type="PANTHER" id="PTHR43744:SF12">
    <property type="entry name" value="ABC TRANSPORTER PERMEASE PROTEIN MG189-RELATED"/>
    <property type="match status" value="1"/>
</dbReference>
<proteinExistence type="inferred from homology"/>
<evidence type="ECO:0000256" key="2">
    <source>
        <dbReference type="ARBA" id="ARBA00022448"/>
    </source>
</evidence>
<keyword evidence="6 7" id="KW-0472">Membrane</keyword>
<keyword evidence="2 7" id="KW-0813">Transport</keyword>
<dbReference type="InterPro" id="IPR000515">
    <property type="entry name" value="MetI-like"/>
</dbReference>
<gene>
    <name evidence="9" type="ORF">SOJ16_000417</name>
</gene>
<feature type="transmembrane region" description="Helical" evidence="7">
    <location>
        <begin position="12"/>
        <end position="33"/>
    </location>
</feature>
<accession>A0ABZ0U341</accession>
<dbReference type="CDD" id="cd06261">
    <property type="entry name" value="TM_PBP2"/>
    <property type="match status" value="1"/>
</dbReference>
<evidence type="ECO:0000313" key="10">
    <source>
        <dbReference type="Proteomes" id="UP001322744"/>
    </source>
</evidence>
<dbReference type="PANTHER" id="PTHR43744">
    <property type="entry name" value="ABC TRANSPORTER PERMEASE PROTEIN MG189-RELATED-RELATED"/>
    <property type="match status" value="1"/>
</dbReference>
<dbReference type="Pfam" id="PF00528">
    <property type="entry name" value="BPD_transp_1"/>
    <property type="match status" value="1"/>
</dbReference>